<protein>
    <submittedName>
        <fullName evidence="1">Uncharacterized protein</fullName>
    </submittedName>
</protein>
<reference evidence="1 2" key="1">
    <citation type="journal article" date="2016" name="Nat. Commun.">
        <title>Thousands of microbial genomes shed light on interconnected biogeochemical processes in an aquifer system.</title>
        <authorList>
            <person name="Anantharaman K."/>
            <person name="Brown C.T."/>
            <person name="Hug L.A."/>
            <person name="Sharon I."/>
            <person name="Castelle C.J."/>
            <person name="Probst A.J."/>
            <person name="Thomas B.C."/>
            <person name="Singh A."/>
            <person name="Wilkins M.J."/>
            <person name="Karaoz U."/>
            <person name="Brodie E.L."/>
            <person name="Williams K.H."/>
            <person name="Hubbard S.S."/>
            <person name="Banfield J.F."/>
        </authorList>
    </citation>
    <scope>NUCLEOTIDE SEQUENCE [LARGE SCALE GENOMIC DNA]</scope>
</reference>
<dbReference type="Proteomes" id="UP000177480">
    <property type="component" value="Unassembled WGS sequence"/>
</dbReference>
<dbReference type="AlphaFoldDB" id="A0A1G2FZK5"/>
<proteinExistence type="predicted"/>
<name>A0A1G2FZK5_9BACT</name>
<sequence>MSAFLFAPSVARALHPALPCDVDLPTECQITTLHNMGAGGMFSVPKNLHLVGSGHIKTDPGSTLEIDITGDLVMDDGTKITGNAITASGVAATVVITATSDVVLKGSGASGALISMNQTASSCSGGKGGTVDILSTEGDIKVENGAKITVDAKCPGGEIYMKAPKGIVAVDGLVSSESKLTGTGGTQRPGGGPVTIIAGCDLTVGTTGIVRSKGRDPGADLVHLEGGCEIEIFGRVESTGPGHTIPDNPVNHCNGLNRPDKPSNSTACVEIWSGGTLTINAFDVNNGQVNADTAQSGGNEIAWIDIFAKGNIKIIGDTTGIVYAVHANQSHVTNSNGGIVTVKSTDGSVTTSGLAVQANATKGGSHGGKITIHAGGVGAPDGNVDFGASSIQALGASTGTSPKGGSIEGVSFTGALLGTVGGQLNAGGGGVPANGTVTLESCVGTAYNGTVTPVLTLNPDNCAGAVSLPAYVVLPTCSCGGPPPPNGNCPVCELDAGGQPIEVIVDQDTTVDLNPDIPVCLGDADLCAFFTYYKSELTAADTWKAIFDLGGKKLVVMAGVTIKTAQVPPAGSERAAPGIEIRTTCEIVIEWGAVILVESYNDKTGDVVIHADGKITIDGEITNRVTGTLGVPGNITISSCCGDVTTGPMSLIQNIGIDRGGGDITIASCCGGDVVLNGLVLARAKAHSTGAPKPDIYIAAFGGDVVVNANTAEPFFDEYNPFGTKYDIFPGVLSFVTHSDKPGRVSIQALGNVEVYGHGDDTTPPVRKSFAGVAAGTGTSNPRGGVVDVRAGGDVIGTDRAFESSGNDNAIGGIKLWAGGDVNLARLGVNNSFGPVVDSAGSKKGGPNEIRAFQGGITIAPNTLIDASAPVPGVNLLTSCAGVTNNGTTNPADANGADDVGICGQTSPAFLFADCKALGVN</sequence>
<dbReference type="EMBL" id="MHNK01000019">
    <property type="protein sequence ID" value="OGZ43172.1"/>
    <property type="molecule type" value="Genomic_DNA"/>
</dbReference>
<gene>
    <name evidence="1" type="ORF">A2719_00530</name>
</gene>
<evidence type="ECO:0000313" key="2">
    <source>
        <dbReference type="Proteomes" id="UP000177480"/>
    </source>
</evidence>
<evidence type="ECO:0000313" key="1">
    <source>
        <dbReference type="EMBL" id="OGZ43172.1"/>
    </source>
</evidence>
<organism evidence="1 2">
    <name type="scientific">Candidatus Ryanbacteria bacterium RIFCSPHIGHO2_01_FULL_45_22</name>
    <dbReference type="NCBI Taxonomy" id="1802114"/>
    <lineage>
        <taxon>Bacteria</taxon>
        <taxon>Candidatus Ryaniibacteriota</taxon>
    </lineage>
</organism>
<accession>A0A1G2FZK5</accession>
<comment type="caution">
    <text evidence="1">The sequence shown here is derived from an EMBL/GenBank/DDBJ whole genome shotgun (WGS) entry which is preliminary data.</text>
</comment>